<keyword evidence="3" id="KW-1185">Reference proteome</keyword>
<name>A0ABD4T0I5_9CYAN</name>
<proteinExistence type="predicted"/>
<protein>
    <submittedName>
        <fullName evidence="2">Uncharacterized protein</fullName>
    </submittedName>
</protein>
<dbReference type="Proteomes" id="UP000031561">
    <property type="component" value="Unassembled WGS sequence"/>
</dbReference>
<keyword evidence="1" id="KW-0812">Transmembrane</keyword>
<keyword evidence="1" id="KW-1133">Transmembrane helix</keyword>
<dbReference type="AlphaFoldDB" id="A0ABD4T0I5"/>
<gene>
    <name evidence="2" type="ORF">QQ91_0004095</name>
</gene>
<evidence type="ECO:0000313" key="3">
    <source>
        <dbReference type="Proteomes" id="UP000031561"/>
    </source>
</evidence>
<evidence type="ECO:0000313" key="2">
    <source>
        <dbReference type="EMBL" id="MCM1982013.1"/>
    </source>
</evidence>
<dbReference type="EMBL" id="JTHE03000027">
    <property type="protein sequence ID" value="MCM1982013.1"/>
    <property type="molecule type" value="Genomic_DNA"/>
</dbReference>
<keyword evidence="1" id="KW-0472">Membrane</keyword>
<reference evidence="2 3" key="1">
    <citation type="journal article" date="2015" name="Genome Announc.">
        <title>Draft Genome Sequence of Filamentous Marine Cyanobacterium Lyngbya confervoides Strain BDU141951.</title>
        <authorList>
            <person name="Chandrababunaidu M.M."/>
            <person name="Sen D."/>
            <person name="Tripathy S."/>
        </authorList>
    </citation>
    <scope>NUCLEOTIDE SEQUENCE [LARGE SCALE GENOMIC DNA]</scope>
    <source>
        <strain evidence="2 3">BDU141951</strain>
    </source>
</reference>
<dbReference type="RefSeq" id="WP_166280359.1">
    <property type="nucleotide sequence ID" value="NZ_JTHE03000027.1"/>
</dbReference>
<accession>A0ABD4T0I5</accession>
<feature type="transmembrane region" description="Helical" evidence="1">
    <location>
        <begin position="69"/>
        <end position="86"/>
    </location>
</feature>
<organism evidence="2 3">
    <name type="scientific">Lyngbya confervoides BDU141951</name>
    <dbReference type="NCBI Taxonomy" id="1574623"/>
    <lineage>
        <taxon>Bacteria</taxon>
        <taxon>Bacillati</taxon>
        <taxon>Cyanobacteriota</taxon>
        <taxon>Cyanophyceae</taxon>
        <taxon>Oscillatoriophycideae</taxon>
        <taxon>Oscillatoriales</taxon>
        <taxon>Microcoleaceae</taxon>
        <taxon>Lyngbya</taxon>
    </lineage>
</organism>
<comment type="caution">
    <text evidence="2">The sequence shown here is derived from an EMBL/GenBank/DDBJ whole genome shotgun (WGS) entry which is preliminary data.</text>
</comment>
<sequence length="151" mass="17161">MSHPHRPFSADFSEESPVDLQLKAFLKRHRPPVPDPDPGLEDRLMQQITQEAAHASALDRRRSRQRRKGVALGVGLILIGWGLWQLRQWTAPANYSLAALSDLETFMLSSWGQVGNPDDPLADWDWLDSAWEDGTRVPQRRARLVHTPLNP</sequence>
<evidence type="ECO:0000256" key="1">
    <source>
        <dbReference type="SAM" id="Phobius"/>
    </source>
</evidence>